<dbReference type="PANTHER" id="PTHR33204:SF39">
    <property type="entry name" value="TRANSCRIPTIONAL REGULATORY PROTEIN"/>
    <property type="match status" value="1"/>
</dbReference>
<keyword evidence="6" id="KW-1185">Reference proteome</keyword>
<keyword evidence="2" id="KW-0238">DNA-binding</keyword>
<dbReference type="Proteomes" id="UP000622547">
    <property type="component" value="Unassembled WGS sequence"/>
</dbReference>
<evidence type="ECO:0000313" key="5">
    <source>
        <dbReference type="EMBL" id="GII37117.1"/>
    </source>
</evidence>
<dbReference type="InterPro" id="IPR036390">
    <property type="entry name" value="WH_DNA-bd_sf"/>
</dbReference>
<keyword evidence="3" id="KW-0804">Transcription</keyword>
<sequence>MRWHGQVHGGADDGVVPCGRTLDAQPVRDVTLYYPDACQVAVACGIAHNGGDLVATPVRLRDGLPSGTATRAEDHDVHDQPPFTRAGVRFPGHFADAIGGCGYLWDTGYREAMRDPLPADMFDELCPSSLNPIRFGEKWAALIIRCLEHGPRRFSELRVPLRRVTPKVLTQSLRSLERDGLVRRTVYAEATPHVEYELTSLGRSMLKPMAVACAWAEEHWDELIDARESYENLDRAG</sequence>
<feature type="domain" description="HTH hxlR-type" evidence="4">
    <location>
        <begin position="126"/>
        <end position="224"/>
    </location>
</feature>
<dbReference type="EMBL" id="BOOP01000008">
    <property type="protein sequence ID" value="GII37117.1"/>
    <property type="molecule type" value="Genomic_DNA"/>
</dbReference>
<evidence type="ECO:0000256" key="1">
    <source>
        <dbReference type="ARBA" id="ARBA00023015"/>
    </source>
</evidence>
<organism evidence="5 6">
    <name type="scientific">Planotetraspora phitsanulokensis</name>
    <dbReference type="NCBI Taxonomy" id="575192"/>
    <lineage>
        <taxon>Bacteria</taxon>
        <taxon>Bacillati</taxon>
        <taxon>Actinomycetota</taxon>
        <taxon>Actinomycetes</taxon>
        <taxon>Streptosporangiales</taxon>
        <taxon>Streptosporangiaceae</taxon>
        <taxon>Planotetraspora</taxon>
    </lineage>
</organism>
<evidence type="ECO:0000313" key="6">
    <source>
        <dbReference type="Proteomes" id="UP000622547"/>
    </source>
</evidence>
<dbReference type="GO" id="GO:0003677">
    <property type="term" value="F:DNA binding"/>
    <property type="evidence" value="ECO:0007669"/>
    <property type="project" value="UniProtKB-KW"/>
</dbReference>
<dbReference type="AlphaFoldDB" id="A0A8J3XDC1"/>
<evidence type="ECO:0000259" key="4">
    <source>
        <dbReference type="PROSITE" id="PS51118"/>
    </source>
</evidence>
<gene>
    <name evidence="5" type="ORF">Pph01_21200</name>
</gene>
<dbReference type="PANTHER" id="PTHR33204">
    <property type="entry name" value="TRANSCRIPTIONAL REGULATOR, MARR FAMILY"/>
    <property type="match status" value="1"/>
</dbReference>
<accession>A0A8J3XDC1</accession>
<evidence type="ECO:0000256" key="2">
    <source>
        <dbReference type="ARBA" id="ARBA00023125"/>
    </source>
</evidence>
<reference evidence="5 6" key="1">
    <citation type="submission" date="2021-01" db="EMBL/GenBank/DDBJ databases">
        <title>Whole genome shotgun sequence of Planotetraspora phitsanulokensis NBRC 104273.</title>
        <authorList>
            <person name="Komaki H."/>
            <person name="Tamura T."/>
        </authorList>
    </citation>
    <scope>NUCLEOTIDE SEQUENCE [LARGE SCALE GENOMIC DNA]</scope>
    <source>
        <strain evidence="5 6">NBRC 104273</strain>
    </source>
</reference>
<evidence type="ECO:0000256" key="3">
    <source>
        <dbReference type="ARBA" id="ARBA00023163"/>
    </source>
</evidence>
<dbReference type="SUPFAM" id="SSF46785">
    <property type="entry name" value="Winged helix' DNA-binding domain"/>
    <property type="match status" value="1"/>
</dbReference>
<keyword evidence="1" id="KW-0805">Transcription regulation</keyword>
<proteinExistence type="predicted"/>
<dbReference type="InterPro" id="IPR002577">
    <property type="entry name" value="HTH_HxlR"/>
</dbReference>
<protein>
    <recommendedName>
        <fullName evidence="4">HTH hxlR-type domain-containing protein</fullName>
    </recommendedName>
</protein>
<dbReference type="Pfam" id="PF01638">
    <property type="entry name" value="HxlR"/>
    <property type="match status" value="1"/>
</dbReference>
<dbReference type="Gene3D" id="1.10.10.10">
    <property type="entry name" value="Winged helix-like DNA-binding domain superfamily/Winged helix DNA-binding domain"/>
    <property type="match status" value="1"/>
</dbReference>
<name>A0A8J3XDC1_9ACTN</name>
<dbReference type="InterPro" id="IPR036388">
    <property type="entry name" value="WH-like_DNA-bd_sf"/>
</dbReference>
<dbReference type="PROSITE" id="PS51118">
    <property type="entry name" value="HTH_HXLR"/>
    <property type="match status" value="1"/>
</dbReference>
<comment type="caution">
    <text evidence="5">The sequence shown here is derived from an EMBL/GenBank/DDBJ whole genome shotgun (WGS) entry which is preliminary data.</text>
</comment>